<dbReference type="PROSITE" id="PS51160">
    <property type="entry name" value="ACYLPHOSPHATASE_3"/>
    <property type="match status" value="1"/>
</dbReference>
<evidence type="ECO:0000256" key="1">
    <source>
        <dbReference type="PROSITE-ProRule" id="PRU00520"/>
    </source>
</evidence>
<protein>
    <recommendedName>
        <fullName evidence="1">acylphosphatase</fullName>
        <ecNumber evidence="1">3.6.1.7</ecNumber>
    </recommendedName>
</protein>
<dbReference type="PANTHER" id="PTHR47268">
    <property type="entry name" value="ACYLPHOSPHATASE"/>
    <property type="match status" value="1"/>
</dbReference>
<dbReference type="Proteomes" id="UP001472677">
    <property type="component" value="Unassembled WGS sequence"/>
</dbReference>
<comment type="caution">
    <text evidence="5">The sequence shown here is derived from an EMBL/GenBank/DDBJ whole genome shotgun (WGS) entry which is preliminary data.</text>
</comment>
<dbReference type="InterPro" id="IPR017968">
    <property type="entry name" value="Acylphosphatase_CS"/>
</dbReference>
<gene>
    <name evidence="5" type="ORF">V6N12_048985</name>
</gene>
<sequence>MGSAQPSWTFINHQTPRSIRNLHSFTPRKCSHILIQYAHSCFAHRFPFLPYSLPPSLHPSFPLCSRFSLPHPPLPSLFPLGFHPLRSSLTSMATPQPQAAETKTVRVVIKGMVQGVFYRDWTIENARELGLKGWVRNRRDGSVEALFSGSPDSVHDMEQRCRRGPPASMVTGLQVFPSDDDPGTGFEKKPTV</sequence>
<name>A0ABR2EIV5_9ROSI</name>
<reference evidence="5 6" key="1">
    <citation type="journal article" date="2024" name="G3 (Bethesda)">
        <title>Genome assembly of Hibiscus sabdariffa L. provides insights into metabolisms of medicinal natural products.</title>
        <authorList>
            <person name="Kim T."/>
        </authorList>
    </citation>
    <scope>NUCLEOTIDE SEQUENCE [LARGE SCALE GENOMIC DNA]</scope>
    <source>
        <strain evidence="5">TK-2024</strain>
        <tissue evidence="5">Old leaves</tissue>
    </source>
</reference>
<comment type="catalytic activity">
    <reaction evidence="1">
        <text>an acyl phosphate + H2O = a carboxylate + phosphate + H(+)</text>
        <dbReference type="Rhea" id="RHEA:14965"/>
        <dbReference type="ChEBI" id="CHEBI:15377"/>
        <dbReference type="ChEBI" id="CHEBI:15378"/>
        <dbReference type="ChEBI" id="CHEBI:29067"/>
        <dbReference type="ChEBI" id="CHEBI:43474"/>
        <dbReference type="ChEBI" id="CHEBI:59918"/>
        <dbReference type="EC" id="3.6.1.7"/>
    </reaction>
</comment>
<accession>A0ABR2EIV5</accession>
<dbReference type="EC" id="3.6.1.7" evidence="1"/>
<feature type="active site" evidence="1">
    <location>
        <position position="119"/>
    </location>
</feature>
<dbReference type="PROSITE" id="PS00151">
    <property type="entry name" value="ACYLPHOSPHATASE_2"/>
    <property type="match status" value="1"/>
</dbReference>
<evidence type="ECO:0000313" key="6">
    <source>
        <dbReference type="Proteomes" id="UP001472677"/>
    </source>
</evidence>
<evidence type="ECO:0000256" key="2">
    <source>
        <dbReference type="RuleBase" id="RU004168"/>
    </source>
</evidence>
<keyword evidence="1" id="KW-0378">Hydrolase</keyword>
<evidence type="ECO:0000256" key="3">
    <source>
        <dbReference type="SAM" id="MobiDB-lite"/>
    </source>
</evidence>
<dbReference type="Pfam" id="PF00708">
    <property type="entry name" value="Acylphosphatase"/>
    <property type="match status" value="1"/>
</dbReference>
<dbReference type="SUPFAM" id="SSF54975">
    <property type="entry name" value="Acylphosphatase/BLUF domain-like"/>
    <property type="match status" value="1"/>
</dbReference>
<feature type="region of interest" description="Disordered" evidence="3">
    <location>
        <begin position="150"/>
        <end position="192"/>
    </location>
</feature>
<dbReference type="PRINTS" id="PR00112">
    <property type="entry name" value="ACYLPHPHTASE"/>
</dbReference>
<feature type="domain" description="Acylphosphatase-like" evidence="4">
    <location>
        <begin position="104"/>
        <end position="190"/>
    </location>
</feature>
<dbReference type="InterPro" id="IPR020456">
    <property type="entry name" value="Acylphosphatase"/>
</dbReference>
<evidence type="ECO:0000313" key="5">
    <source>
        <dbReference type="EMBL" id="KAK8561930.1"/>
    </source>
</evidence>
<keyword evidence="6" id="KW-1185">Reference proteome</keyword>
<dbReference type="EMBL" id="JBBPBM010000013">
    <property type="protein sequence ID" value="KAK8561930.1"/>
    <property type="molecule type" value="Genomic_DNA"/>
</dbReference>
<evidence type="ECO:0000259" key="4">
    <source>
        <dbReference type="PROSITE" id="PS51160"/>
    </source>
</evidence>
<comment type="similarity">
    <text evidence="2">Belongs to the acylphosphatase family.</text>
</comment>
<proteinExistence type="inferred from homology"/>
<dbReference type="Gene3D" id="3.30.70.100">
    <property type="match status" value="1"/>
</dbReference>
<dbReference type="InterPro" id="IPR036046">
    <property type="entry name" value="Acylphosphatase-like_dom_sf"/>
</dbReference>
<dbReference type="PANTHER" id="PTHR47268:SF4">
    <property type="entry name" value="ACYLPHOSPHATASE"/>
    <property type="match status" value="1"/>
</dbReference>
<organism evidence="5 6">
    <name type="scientific">Hibiscus sabdariffa</name>
    <name type="common">roselle</name>
    <dbReference type="NCBI Taxonomy" id="183260"/>
    <lineage>
        <taxon>Eukaryota</taxon>
        <taxon>Viridiplantae</taxon>
        <taxon>Streptophyta</taxon>
        <taxon>Embryophyta</taxon>
        <taxon>Tracheophyta</taxon>
        <taxon>Spermatophyta</taxon>
        <taxon>Magnoliopsida</taxon>
        <taxon>eudicotyledons</taxon>
        <taxon>Gunneridae</taxon>
        <taxon>Pentapetalae</taxon>
        <taxon>rosids</taxon>
        <taxon>malvids</taxon>
        <taxon>Malvales</taxon>
        <taxon>Malvaceae</taxon>
        <taxon>Malvoideae</taxon>
        <taxon>Hibiscus</taxon>
    </lineage>
</organism>
<dbReference type="InterPro" id="IPR001792">
    <property type="entry name" value="Acylphosphatase-like_dom"/>
</dbReference>
<feature type="active site" evidence="1">
    <location>
        <position position="137"/>
    </location>
</feature>